<evidence type="ECO:0000256" key="7">
    <source>
        <dbReference type="SAM" id="Phobius"/>
    </source>
</evidence>
<reference evidence="8 9" key="1">
    <citation type="submission" date="2019-07" db="EMBL/GenBank/DDBJ databases">
        <title>Draft genome assembly of a fouling barnacle, Amphibalanus amphitrite (Darwin, 1854): The first reference genome for Thecostraca.</title>
        <authorList>
            <person name="Kim W."/>
        </authorList>
    </citation>
    <scope>NUCLEOTIDE SEQUENCE [LARGE SCALE GENOMIC DNA]</scope>
    <source>
        <strain evidence="8">SNU_AA5</strain>
        <tissue evidence="8">Soma without cirri and trophi</tissue>
    </source>
</reference>
<dbReference type="InterPro" id="IPR013604">
    <property type="entry name" value="7TM_chemorcpt"/>
</dbReference>
<evidence type="ECO:0000256" key="1">
    <source>
        <dbReference type="ARBA" id="ARBA00004651"/>
    </source>
</evidence>
<gene>
    <name evidence="8" type="ORF">FJT64_005053</name>
</gene>
<evidence type="ECO:0000256" key="3">
    <source>
        <dbReference type="ARBA" id="ARBA00022692"/>
    </source>
</evidence>
<proteinExistence type="predicted"/>
<dbReference type="PANTHER" id="PTHR21421">
    <property type="entry name" value="GUSTATORY RECEPTOR"/>
    <property type="match status" value="1"/>
</dbReference>
<feature type="transmembrane region" description="Helical" evidence="7">
    <location>
        <begin position="65"/>
        <end position="86"/>
    </location>
</feature>
<evidence type="ECO:0000313" key="8">
    <source>
        <dbReference type="EMBL" id="KAF0297491.1"/>
    </source>
</evidence>
<sequence>MWCHSRVLRLVLSVCSLITLSGLHVDGRHSPPLWRALRIWPLLLTIVTTAGNTASLLTAPSAGDLLYGAVYGLAAYHALLLLLLLLRRRRRLHALLRRAAALEAATALCGRPSDFVRFQRGAVAIAVLSVTTVCVWSASLFSGAKPWQHPNYLFPMWVPAALQTPDWFNAIVGLQVLAVVASFAYQSVFDAVLIGLLDSAALGMERLDRYTKRYVTREDALGRDGASLASELKVRPAGDSVDSGLDEKLEVEALDQGPVHLSAASAADNIGSQKDLDDIVGIFTKPRPVDARDGLWLHHPEICPIPDIERGSAGPTSAAVGDTLSAALRDPAGDLETGLERLSEAYRALHCLASEAAEFCSVPTLSLHASVTAVLLVGVYVTINLFIAGGPGAILRISLIIFLTLNTLRVAFVSSAGSRLQTCGERLTTTLVGARWPHRLSPGVRHALRMLVEQTRRPPSFHGGGLFIVRKETMLSMMSFVLTYFVILVQMIRTE</sequence>
<evidence type="ECO:0008006" key="10">
    <source>
        <dbReference type="Google" id="ProtNLM"/>
    </source>
</evidence>
<keyword evidence="4 7" id="KW-1133">Transmembrane helix</keyword>
<dbReference type="EMBL" id="VIIS01001485">
    <property type="protein sequence ID" value="KAF0297491.1"/>
    <property type="molecule type" value="Genomic_DNA"/>
</dbReference>
<keyword evidence="5 7" id="KW-0472">Membrane</keyword>
<protein>
    <recommendedName>
        <fullName evidence="10">Odorant receptor</fullName>
    </recommendedName>
</protein>
<dbReference type="GO" id="GO:0050909">
    <property type="term" value="P:sensory perception of taste"/>
    <property type="evidence" value="ECO:0007669"/>
    <property type="project" value="InterPro"/>
</dbReference>
<dbReference type="GO" id="GO:0051606">
    <property type="term" value="P:detection of stimulus"/>
    <property type="evidence" value="ECO:0007669"/>
    <property type="project" value="UniProtKB-ARBA"/>
</dbReference>
<feature type="transmembrane region" description="Helical" evidence="7">
    <location>
        <begin position="393"/>
        <end position="412"/>
    </location>
</feature>
<evidence type="ECO:0000256" key="5">
    <source>
        <dbReference type="ARBA" id="ARBA00023136"/>
    </source>
</evidence>
<keyword evidence="2" id="KW-1003">Cell membrane</keyword>
<name>A0A6A4W6F8_AMPAM</name>
<dbReference type="AlphaFoldDB" id="A0A6A4W6F8"/>
<evidence type="ECO:0000313" key="9">
    <source>
        <dbReference type="Proteomes" id="UP000440578"/>
    </source>
</evidence>
<dbReference type="PANTHER" id="PTHR21421:SF29">
    <property type="entry name" value="GUSTATORY RECEPTOR 5A FOR TREHALOSE-RELATED"/>
    <property type="match status" value="1"/>
</dbReference>
<keyword evidence="3 7" id="KW-0812">Transmembrane</keyword>
<dbReference type="GO" id="GO:0038023">
    <property type="term" value="F:signaling receptor activity"/>
    <property type="evidence" value="ECO:0007669"/>
    <property type="project" value="UniProtKB-ARBA"/>
</dbReference>
<feature type="transmembrane region" description="Helical" evidence="7">
    <location>
        <begin position="6"/>
        <end position="25"/>
    </location>
</feature>
<feature type="transmembrane region" description="Helical" evidence="7">
    <location>
        <begin position="167"/>
        <end position="197"/>
    </location>
</feature>
<dbReference type="Pfam" id="PF08395">
    <property type="entry name" value="7tm_7"/>
    <property type="match status" value="1"/>
</dbReference>
<organism evidence="8 9">
    <name type="scientific">Amphibalanus amphitrite</name>
    <name type="common">Striped barnacle</name>
    <name type="synonym">Balanus amphitrite</name>
    <dbReference type="NCBI Taxonomy" id="1232801"/>
    <lineage>
        <taxon>Eukaryota</taxon>
        <taxon>Metazoa</taxon>
        <taxon>Ecdysozoa</taxon>
        <taxon>Arthropoda</taxon>
        <taxon>Crustacea</taxon>
        <taxon>Multicrustacea</taxon>
        <taxon>Cirripedia</taxon>
        <taxon>Thoracica</taxon>
        <taxon>Thoracicalcarea</taxon>
        <taxon>Balanomorpha</taxon>
        <taxon>Balanoidea</taxon>
        <taxon>Balanidae</taxon>
        <taxon>Amphibalaninae</taxon>
        <taxon>Amphibalanus</taxon>
    </lineage>
</organism>
<evidence type="ECO:0000256" key="6">
    <source>
        <dbReference type="ARBA" id="ARBA00023170"/>
    </source>
</evidence>
<dbReference type="Proteomes" id="UP000440578">
    <property type="component" value="Unassembled WGS sequence"/>
</dbReference>
<comment type="subcellular location">
    <subcellularLocation>
        <location evidence="1">Cell membrane</location>
        <topology evidence="1">Multi-pass membrane protein</topology>
    </subcellularLocation>
</comment>
<keyword evidence="9" id="KW-1185">Reference proteome</keyword>
<evidence type="ECO:0000256" key="4">
    <source>
        <dbReference type="ARBA" id="ARBA00022989"/>
    </source>
</evidence>
<feature type="transmembrane region" description="Helical" evidence="7">
    <location>
        <begin position="365"/>
        <end position="387"/>
    </location>
</feature>
<comment type="caution">
    <text evidence="8">The sequence shown here is derived from an EMBL/GenBank/DDBJ whole genome shotgun (WGS) entry which is preliminary data.</text>
</comment>
<evidence type="ECO:0000256" key="2">
    <source>
        <dbReference type="ARBA" id="ARBA00022475"/>
    </source>
</evidence>
<dbReference type="GO" id="GO:0005886">
    <property type="term" value="C:plasma membrane"/>
    <property type="evidence" value="ECO:0007669"/>
    <property type="project" value="UniProtKB-SubCell"/>
</dbReference>
<keyword evidence="6" id="KW-0675">Receptor</keyword>
<feature type="transmembrane region" description="Helical" evidence="7">
    <location>
        <begin position="121"/>
        <end position="147"/>
    </location>
</feature>
<feature type="transmembrane region" description="Helical" evidence="7">
    <location>
        <begin position="474"/>
        <end position="492"/>
    </location>
</feature>
<accession>A0A6A4W6F8</accession>